<evidence type="ECO:0000256" key="1">
    <source>
        <dbReference type="SAM" id="MobiDB-lite"/>
    </source>
</evidence>
<keyword evidence="2" id="KW-0472">Membrane</keyword>
<feature type="region of interest" description="Disordered" evidence="1">
    <location>
        <begin position="357"/>
        <end position="430"/>
    </location>
</feature>
<name>A0A806FH91_BIFAN</name>
<dbReference type="Pfam" id="PF20234">
    <property type="entry name" value="DUF6591"/>
    <property type="match status" value="1"/>
</dbReference>
<sequence>MADQIYMASVESTYAAMEQMLQFSAVLDVVSRNADERTVTFSVPGINGLFTAKVAEGDAAGSSKVTVTAPIDGGDKAQESVAKFYKDLGDQLMVQGAVQSAPQQTPVFDAQNQPTQTFQAPVPAAAGNGGNPAQGTKNKFVAMLTDTNTGKTSVMAIAAAVVSAVFLIFGFVSLGMHPPVVVGIIFAVVAAVLCALAYTKTQPGREHGRMLTVVAAGVTVVALTLSLVGAAGGSKSHGSMKEASSSSSPSSSDDDPFCKPISWPSAGVGAKAPKPNSLKGYVWTDDADYVNIKLCDVDDAAYTDYLNKVKDSGFVEDYKSTSGDYSAKDSEGNFIDLTFFSSLTELDVTVKSAERYQNDLSEKEKQEEEAEAKKKAEEEAKNKAEAEKAAAEEAKKAEEEQKRLAEEEKKLKEEAAEKQNTQSNAANGVTPDVKEALDGYETFMNKYCDFMEKYAKEGRPAGMLTDYLEMLNEYTDYTQKLSNLDQSAWTDADMNYFIEVTNRVNQRLASVS</sequence>
<dbReference type="InterPro" id="IPR046526">
    <property type="entry name" value="DUF6591"/>
</dbReference>
<protein>
    <submittedName>
        <fullName evidence="4">Hypothetical membrane associated protein</fullName>
    </submittedName>
</protein>
<feature type="domain" description="DUF6591" evidence="3">
    <location>
        <begin position="385"/>
        <end position="512"/>
    </location>
</feature>
<organism evidence="4 5">
    <name type="scientific">Bifidobacterium animalis subsp. lactis CNCM I-2494</name>
    <dbReference type="NCBI Taxonomy" id="1042403"/>
    <lineage>
        <taxon>Bacteria</taxon>
        <taxon>Bacillati</taxon>
        <taxon>Actinomycetota</taxon>
        <taxon>Actinomycetes</taxon>
        <taxon>Bifidobacteriales</taxon>
        <taxon>Bifidobacteriaceae</taxon>
        <taxon>Bifidobacterium</taxon>
    </lineage>
</organism>
<dbReference type="EMBL" id="CP002915">
    <property type="protein sequence ID" value="AEK30065.1"/>
    <property type="molecule type" value="Genomic_DNA"/>
</dbReference>
<keyword evidence="2" id="KW-0812">Transmembrane</keyword>
<dbReference type="Proteomes" id="UP000008394">
    <property type="component" value="Chromosome"/>
</dbReference>
<reference evidence="4 5" key="1">
    <citation type="journal article" date="2011" name="J. Bacteriol.">
        <title>Genome Sequence of the Probiotic Strain Bifidobacterium animalis subsp. lactis CNCM I-2494.</title>
        <authorList>
            <person name="Chervaux C."/>
            <person name="Grimaldi C."/>
            <person name="Bolotin A."/>
            <person name="Quinquis B."/>
            <person name="Legrain-Raspaud S."/>
            <person name="van Hylckama Vlieg J.E."/>
            <person name="Denariaz G."/>
            <person name="Smokvina T."/>
        </authorList>
    </citation>
    <scope>NUCLEOTIDE SEQUENCE [LARGE SCALE GENOMIC DNA]</scope>
    <source>
        <strain evidence="4 5">CNCM I-2494</strain>
    </source>
</reference>
<proteinExistence type="predicted"/>
<dbReference type="GeneID" id="29695434"/>
<feature type="transmembrane region" description="Helical" evidence="2">
    <location>
        <begin position="153"/>
        <end position="174"/>
    </location>
</feature>
<feature type="region of interest" description="Disordered" evidence="1">
    <location>
        <begin position="231"/>
        <end position="256"/>
    </location>
</feature>
<evidence type="ECO:0000259" key="3">
    <source>
        <dbReference type="Pfam" id="PF20234"/>
    </source>
</evidence>
<dbReference type="KEGG" id="bnm:BALAC2494_00528"/>
<gene>
    <name evidence="4" type="ORF">BALAC2494_00528</name>
</gene>
<accession>A0A806FH91</accession>
<feature type="transmembrane region" description="Helical" evidence="2">
    <location>
        <begin position="210"/>
        <end position="231"/>
    </location>
</feature>
<evidence type="ECO:0000313" key="5">
    <source>
        <dbReference type="Proteomes" id="UP000008394"/>
    </source>
</evidence>
<dbReference type="AlphaFoldDB" id="A0A806FH91"/>
<dbReference type="RefSeq" id="WP_004218861.1">
    <property type="nucleotide sequence ID" value="NC_017215.1"/>
</dbReference>
<feature type="compositionally biased region" description="Basic and acidic residues" evidence="1">
    <location>
        <begin position="357"/>
        <end position="417"/>
    </location>
</feature>
<keyword evidence="2" id="KW-1133">Transmembrane helix</keyword>
<evidence type="ECO:0000313" key="4">
    <source>
        <dbReference type="EMBL" id="AEK30065.1"/>
    </source>
</evidence>
<evidence type="ECO:0000256" key="2">
    <source>
        <dbReference type="SAM" id="Phobius"/>
    </source>
</evidence>
<feature type="transmembrane region" description="Helical" evidence="2">
    <location>
        <begin position="180"/>
        <end position="198"/>
    </location>
</feature>